<feature type="signal peptide" evidence="5">
    <location>
        <begin position="1"/>
        <end position="19"/>
    </location>
</feature>
<evidence type="ECO:0000259" key="6">
    <source>
        <dbReference type="PROSITE" id="PS51123"/>
    </source>
</evidence>
<keyword evidence="5" id="KW-0732">Signal</keyword>
<dbReference type="InterPro" id="IPR008969">
    <property type="entry name" value="CarboxyPept-like_regulatory"/>
</dbReference>
<dbReference type="Gene3D" id="2.120.10.30">
    <property type="entry name" value="TolB, C-terminal domain"/>
    <property type="match status" value="1"/>
</dbReference>
<keyword evidence="8" id="KW-1185">Reference proteome</keyword>
<dbReference type="SUPFAM" id="SSF82171">
    <property type="entry name" value="DPP6 N-terminal domain-like"/>
    <property type="match status" value="1"/>
</dbReference>
<dbReference type="PANTHER" id="PTHR30329:SF21">
    <property type="entry name" value="LIPOPROTEIN YIAD-RELATED"/>
    <property type="match status" value="1"/>
</dbReference>
<dbReference type="InterPro" id="IPR006664">
    <property type="entry name" value="OMP_bac"/>
</dbReference>
<dbReference type="PRINTS" id="PR01021">
    <property type="entry name" value="OMPADOMAIN"/>
</dbReference>
<dbReference type="CDD" id="cd07185">
    <property type="entry name" value="OmpA_C-like"/>
    <property type="match status" value="1"/>
</dbReference>
<gene>
    <name evidence="7" type="ORF">GN138_08110</name>
</gene>
<dbReference type="InterPro" id="IPR050330">
    <property type="entry name" value="Bact_OuterMem_StrucFunc"/>
</dbReference>
<dbReference type="InterPro" id="IPR006665">
    <property type="entry name" value="OmpA-like"/>
</dbReference>
<keyword evidence="2 4" id="KW-0472">Membrane</keyword>
<feature type="chain" id="PRO_5026677446" evidence="5">
    <location>
        <begin position="20"/>
        <end position="621"/>
    </location>
</feature>
<accession>A0A6L6U808</accession>
<protein>
    <submittedName>
        <fullName evidence="7">OmpA family protein</fullName>
    </submittedName>
</protein>
<dbReference type="Pfam" id="PF00691">
    <property type="entry name" value="OmpA"/>
    <property type="match status" value="1"/>
</dbReference>
<evidence type="ECO:0000256" key="1">
    <source>
        <dbReference type="ARBA" id="ARBA00004442"/>
    </source>
</evidence>
<evidence type="ECO:0000256" key="2">
    <source>
        <dbReference type="ARBA" id="ARBA00023136"/>
    </source>
</evidence>
<comment type="caution">
    <text evidence="7">The sequence shown here is derived from an EMBL/GenBank/DDBJ whole genome shotgun (WGS) entry which is preliminary data.</text>
</comment>
<name>A0A6L6U808_9FLAO</name>
<evidence type="ECO:0000256" key="4">
    <source>
        <dbReference type="PROSITE-ProRule" id="PRU00473"/>
    </source>
</evidence>
<evidence type="ECO:0000313" key="8">
    <source>
        <dbReference type="Proteomes" id="UP000478208"/>
    </source>
</evidence>
<dbReference type="GO" id="GO:0009279">
    <property type="term" value="C:cell outer membrane"/>
    <property type="evidence" value="ECO:0007669"/>
    <property type="project" value="UniProtKB-SubCell"/>
</dbReference>
<dbReference type="InterPro" id="IPR036737">
    <property type="entry name" value="OmpA-like_sf"/>
</dbReference>
<dbReference type="EMBL" id="WOWS01000002">
    <property type="protein sequence ID" value="MUU78403.1"/>
    <property type="molecule type" value="Genomic_DNA"/>
</dbReference>
<dbReference type="Gene3D" id="3.30.1330.60">
    <property type="entry name" value="OmpA-like domain"/>
    <property type="match status" value="1"/>
</dbReference>
<dbReference type="PROSITE" id="PS51123">
    <property type="entry name" value="OMPA_2"/>
    <property type="match status" value="1"/>
</dbReference>
<dbReference type="SUPFAM" id="SSF103088">
    <property type="entry name" value="OmpA-like"/>
    <property type="match status" value="1"/>
</dbReference>
<dbReference type="Gene3D" id="2.60.40.1120">
    <property type="entry name" value="Carboxypeptidase-like, regulatory domain"/>
    <property type="match status" value="1"/>
</dbReference>
<dbReference type="Gene3D" id="1.25.40.10">
    <property type="entry name" value="Tetratricopeptide repeat domain"/>
    <property type="match status" value="1"/>
</dbReference>
<sequence>MKKIFSVLSLFLLMSFAFGQHKKIEKADELFNSYQYMDAIEAYLKIIKENQGNSAVYKHLADSYYNVFNVDEASKWYKKTIETKQDGETYYRYAQVLKSQGNYELANRQLDIFAKLMPNDPRAISHLENPNYIPKLADASKAFNVESTTINDAIQSDFGAILSNDNNLYFVSSRTSSIKKDNWTNQPYLDIYKSVRKEDGILSKPQGVSELNTDYHDGPLTISADGKTMYFSRDGHSEGTYKKLKKKRLKIAQQGLYKATLINGKWGNIKALPINSNEYTVTHPSLSKDGKTLYFASNMEGGVGDTDIWKISINGETYGKPVNLGPNVNSSGKEGFPFISDDDVLYFSSIGRMGIGGLDIFKFDLNTNEDAQNLGASINTNKDDFAFSINKNFNVGYFTSNRSGVDNIYMAIPICQFKTIAIIKDIASGQIVSDAVVTISDALNNKIATQKSDKKGETVFNVNCNDYTLHIQKSGYQSTTISVETSNGDDVTAIVKLKPINELITETEVKLNNIYFQFNKSNITEQGATELNKLVKIMQDYRDMKILVRSHTDSKGRAEYNLKLSEQRAQATVQYLISKGVSEERLSAKGMGSLEPKIDCKSNCTEEQDAENRRSEFLIVK</sequence>
<dbReference type="RefSeq" id="WP_157363288.1">
    <property type="nucleotide sequence ID" value="NZ_WOWS01000002.1"/>
</dbReference>
<reference evidence="7 8" key="1">
    <citation type="submission" date="2019-12" db="EMBL/GenBank/DDBJ databases">
        <authorList>
            <person name="Li J."/>
        </authorList>
    </citation>
    <scope>NUCLEOTIDE SEQUENCE [LARGE SCALE GENOMIC DNA]</scope>
    <source>
        <strain evidence="7 8">HL2-2</strain>
    </source>
</reference>
<dbReference type="Proteomes" id="UP000478208">
    <property type="component" value="Unassembled WGS sequence"/>
</dbReference>
<dbReference type="AlphaFoldDB" id="A0A6L6U808"/>
<evidence type="ECO:0000313" key="7">
    <source>
        <dbReference type="EMBL" id="MUU78403.1"/>
    </source>
</evidence>
<dbReference type="Pfam" id="PF07676">
    <property type="entry name" value="PD40"/>
    <property type="match status" value="3"/>
</dbReference>
<dbReference type="SUPFAM" id="SSF49464">
    <property type="entry name" value="Carboxypeptidase regulatory domain-like"/>
    <property type="match status" value="1"/>
</dbReference>
<keyword evidence="3" id="KW-0998">Cell outer membrane</keyword>
<feature type="domain" description="OmpA-like" evidence="6">
    <location>
        <begin position="503"/>
        <end position="621"/>
    </location>
</feature>
<dbReference type="SUPFAM" id="SSF48452">
    <property type="entry name" value="TPR-like"/>
    <property type="match status" value="1"/>
</dbReference>
<evidence type="ECO:0000256" key="3">
    <source>
        <dbReference type="ARBA" id="ARBA00023237"/>
    </source>
</evidence>
<dbReference type="InterPro" id="IPR011659">
    <property type="entry name" value="WD40"/>
</dbReference>
<evidence type="ECO:0000256" key="5">
    <source>
        <dbReference type="SAM" id="SignalP"/>
    </source>
</evidence>
<organism evidence="7 8">
    <name type="scientific">Winogradskyella endarachnes</name>
    <dbReference type="NCBI Taxonomy" id="2681965"/>
    <lineage>
        <taxon>Bacteria</taxon>
        <taxon>Pseudomonadati</taxon>
        <taxon>Bacteroidota</taxon>
        <taxon>Flavobacteriia</taxon>
        <taxon>Flavobacteriales</taxon>
        <taxon>Flavobacteriaceae</taxon>
        <taxon>Winogradskyella</taxon>
    </lineage>
</organism>
<dbReference type="InterPro" id="IPR011042">
    <property type="entry name" value="6-blade_b-propeller_TolB-like"/>
</dbReference>
<dbReference type="PANTHER" id="PTHR30329">
    <property type="entry name" value="STATOR ELEMENT OF FLAGELLAR MOTOR COMPLEX"/>
    <property type="match status" value="1"/>
</dbReference>
<dbReference type="InterPro" id="IPR011990">
    <property type="entry name" value="TPR-like_helical_dom_sf"/>
</dbReference>
<comment type="subcellular location">
    <subcellularLocation>
        <location evidence="1">Cell outer membrane</location>
    </subcellularLocation>
</comment>
<proteinExistence type="predicted"/>